<evidence type="ECO:0000313" key="2">
    <source>
        <dbReference type="Proteomes" id="UP000827549"/>
    </source>
</evidence>
<reference evidence="1" key="1">
    <citation type="submission" date="2023-10" db="EMBL/GenBank/DDBJ databases">
        <authorList>
            <person name="Noh H."/>
        </authorList>
    </citation>
    <scope>NUCLEOTIDE SEQUENCE</scope>
    <source>
        <strain evidence="1">DUCC4014</strain>
    </source>
</reference>
<gene>
    <name evidence="1" type="ORF">LOC62_04G006060</name>
</gene>
<dbReference type="AlphaFoldDB" id="A0AAF0YAS8"/>
<keyword evidence="2" id="KW-1185">Reference proteome</keyword>
<sequence>MSTYLNRPTHQPYAAGLRPDPDRFNRNALQYVAYRLPGESTWFAARVEPTFSGYDRGARDYVWSGVSPRGEVRNVRDSEAAGISGAEYERLVGVEIGVFWPAYKRKLASLQSRRRDIWGQRAEWTDPPPREEMTAAALAFAHSRVRVGEGLPPRYPPDRVSKHDECDALFWREVWALTGRYRHGSWASGAGMEDIVGTTAGKSTL</sequence>
<accession>A0AAF0YAS8</accession>
<evidence type="ECO:0000313" key="1">
    <source>
        <dbReference type="EMBL" id="WOO82577.1"/>
    </source>
</evidence>
<organism evidence="1 2">
    <name type="scientific">Vanrija pseudolonga</name>
    <dbReference type="NCBI Taxonomy" id="143232"/>
    <lineage>
        <taxon>Eukaryota</taxon>
        <taxon>Fungi</taxon>
        <taxon>Dikarya</taxon>
        <taxon>Basidiomycota</taxon>
        <taxon>Agaricomycotina</taxon>
        <taxon>Tremellomycetes</taxon>
        <taxon>Trichosporonales</taxon>
        <taxon>Trichosporonaceae</taxon>
        <taxon>Vanrija</taxon>
    </lineage>
</organism>
<dbReference type="Proteomes" id="UP000827549">
    <property type="component" value="Chromosome 4"/>
</dbReference>
<dbReference type="GeneID" id="87809287"/>
<proteinExistence type="predicted"/>
<name>A0AAF0YAS8_9TREE</name>
<dbReference type="EMBL" id="CP086717">
    <property type="protein sequence ID" value="WOO82577.1"/>
    <property type="molecule type" value="Genomic_DNA"/>
</dbReference>
<protein>
    <submittedName>
        <fullName evidence="1">Uncharacterized protein</fullName>
    </submittedName>
</protein>
<dbReference type="RefSeq" id="XP_062628609.1">
    <property type="nucleotide sequence ID" value="XM_062772625.1"/>
</dbReference>